<evidence type="ECO:0000313" key="8">
    <source>
        <dbReference type="EMBL" id="PAA65591.1"/>
    </source>
</evidence>
<feature type="transmembrane region" description="Helical" evidence="6">
    <location>
        <begin position="60"/>
        <end position="80"/>
    </location>
</feature>
<dbReference type="Proteomes" id="UP000215902">
    <property type="component" value="Unassembled WGS sequence"/>
</dbReference>
<dbReference type="GO" id="GO:0016020">
    <property type="term" value="C:membrane"/>
    <property type="evidence" value="ECO:0007669"/>
    <property type="project" value="UniProtKB-SubCell"/>
</dbReference>
<feature type="non-terminal residue" evidence="8">
    <location>
        <position position="1"/>
    </location>
</feature>
<evidence type="ECO:0000313" key="9">
    <source>
        <dbReference type="Proteomes" id="UP000215902"/>
    </source>
</evidence>
<comment type="subcellular location">
    <subcellularLocation>
        <location evidence="1">Membrane</location>
        <topology evidence="1">Multi-pass membrane protein</topology>
    </subcellularLocation>
</comment>
<dbReference type="EMBL" id="NIVC01001636">
    <property type="protein sequence ID" value="PAA65591.1"/>
    <property type="molecule type" value="Genomic_DNA"/>
</dbReference>
<keyword evidence="2 6" id="KW-0812">Transmembrane</keyword>
<name>A0A267EVP5_9PLAT</name>
<dbReference type="AlphaFoldDB" id="A0A267EVP5"/>
<feature type="transmembrane region" description="Helical" evidence="6">
    <location>
        <begin position="524"/>
        <end position="543"/>
    </location>
</feature>
<dbReference type="InterPro" id="IPR020846">
    <property type="entry name" value="MFS_dom"/>
</dbReference>
<proteinExistence type="predicted"/>
<feature type="transmembrane region" description="Helical" evidence="6">
    <location>
        <begin position="173"/>
        <end position="196"/>
    </location>
</feature>
<evidence type="ECO:0000259" key="7">
    <source>
        <dbReference type="PROSITE" id="PS50850"/>
    </source>
</evidence>
<dbReference type="PROSITE" id="PS00217">
    <property type="entry name" value="SUGAR_TRANSPORT_2"/>
    <property type="match status" value="1"/>
</dbReference>
<dbReference type="Gene3D" id="1.20.1250.20">
    <property type="entry name" value="MFS general substrate transporter like domains"/>
    <property type="match status" value="1"/>
</dbReference>
<dbReference type="OrthoDB" id="5296287at2759"/>
<accession>A0A267EVP5</accession>
<protein>
    <recommendedName>
        <fullName evidence="7">Major facilitator superfamily (MFS) profile domain-containing protein</fullName>
    </recommendedName>
</protein>
<feature type="transmembrane region" description="Helical" evidence="6">
    <location>
        <begin position="227"/>
        <end position="252"/>
    </location>
</feature>
<feature type="compositionally biased region" description="Basic and acidic residues" evidence="5">
    <location>
        <begin position="570"/>
        <end position="582"/>
    </location>
</feature>
<evidence type="ECO:0000256" key="4">
    <source>
        <dbReference type="ARBA" id="ARBA00023136"/>
    </source>
</evidence>
<evidence type="ECO:0000256" key="3">
    <source>
        <dbReference type="ARBA" id="ARBA00022989"/>
    </source>
</evidence>
<feature type="transmembrane region" description="Helical" evidence="6">
    <location>
        <begin position="377"/>
        <end position="398"/>
    </location>
</feature>
<feature type="transmembrane region" description="Helical" evidence="6">
    <location>
        <begin position="264"/>
        <end position="285"/>
    </location>
</feature>
<comment type="caution">
    <text evidence="8">The sequence shown here is derived from an EMBL/GenBank/DDBJ whole genome shotgun (WGS) entry which is preliminary data.</text>
</comment>
<feature type="transmembrane region" description="Helical" evidence="6">
    <location>
        <begin position="460"/>
        <end position="483"/>
    </location>
</feature>
<dbReference type="SUPFAM" id="SSF103473">
    <property type="entry name" value="MFS general substrate transporter"/>
    <property type="match status" value="1"/>
</dbReference>
<feature type="transmembrane region" description="Helical" evidence="6">
    <location>
        <begin position="433"/>
        <end position="454"/>
    </location>
</feature>
<sequence>TRASSYCSANCKMQHKNGATQNVLDPLVEEAEHEDQKLDCKFENVEAIFDHLGGTGRYNLLVLVIMVYVNLFPGMITLSANFTAADVPFNCSKFGFENSSLSSTCAPSTSIDDNLQCRVTLNCTESAGLNGQLDNSISSVLKTFECQSFQFSTTGALQETAVSRFGLVCQRAWMSNLATTFFFIGFLFGCSLYGALADRFGRLRMMLIALCNMSVGAIAASQAPFLWLYWCFQLLIGIGIGGFMSCTFSFALENTDPAHRSISGFNLHNGWTVGIFLGTFIAYFERRYSRLLLYKGLCAAAALPPLLILSESPRWLVSARRYKQADSVLHRIARINRRSLGGDAFSSEAISRRFEKRVVKTSVLDLLRRPGMRRVTFIAWAMFFNVSMAYYGISLGIGDLGGSIFVNQLLAAAVEIPARLLGMLASYRIGRRVSTMVSFGLAGICLTATAFLFGDSRYTGARIATAMTGKFWITLAFDLAWLYSAEVFPTVVRSLGVGTGSTFARVGAMVSTLVPGLGFVWRPLPFLILAAGPLLVVLLAVAAPETKGRRLPDSMEDGERLAQAGGCCGRRQEDSGRGDIEL</sequence>
<dbReference type="PANTHER" id="PTHR24064">
    <property type="entry name" value="SOLUTE CARRIER FAMILY 22 MEMBER"/>
    <property type="match status" value="1"/>
</dbReference>
<dbReference type="STRING" id="282301.A0A267EVP5"/>
<evidence type="ECO:0000256" key="5">
    <source>
        <dbReference type="SAM" id="MobiDB-lite"/>
    </source>
</evidence>
<evidence type="ECO:0000256" key="1">
    <source>
        <dbReference type="ARBA" id="ARBA00004141"/>
    </source>
</evidence>
<reference evidence="8 9" key="1">
    <citation type="submission" date="2017-06" db="EMBL/GenBank/DDBJ databases">
        <title>A platform for efficient transgenesis in Macrostomum lignano, a flatworm model organism for stem cell research.</title>
        <authorList>
            <person name="Berezikov E."/>
        </authorList>
    </citation>
    <scope>NUCLEOTIDE SEQUENCE [LARGE SCALE GENOMIC DNA]</scope>
    <source>
        <strain evidence="8">DV1</strain>
        <tissue evidence="8">Whole organism</tissue>
    </source>
</reference>
<keyword evidence="3 6" id="KW-1133">Transmembrane helix</keyword>
<feature type="compositionally biased region" description="Basic and acidic residues" evidence="5">
    <location>
        <begin position="550"/>
        <end position="560"/>
    </location>
</feature>
<dbReference type="PROSITE" id="PS50850">
    <property type="entry name" value="MFS"/>
    <property type="match status" value="1"/>
</dbReference>
<dbReference type="InterPro" id="IPR036259">
    <property type="entry name" value="MFS_trans_sf"/>
</dbReference>
<gene>
    <name evidence="8" type="ORF">BOX15_Mlig002548g2</name>
</gene>
<dbReference type="Pfam" id="PF00083">
    <property type="entry name" value="Sugar_tr"/>
    <property type="match status" value="1"/>
</dbReference>
<keyword evidence="4 6" id="KW-0472">Membrane</keyword>
<dbReference type="GO" id="GO:0022857">
    <property type="term" value="F:transmembrane transporter activity"/>
    <property type="evidence" value="ECO:0007669"/>
    <property type="project" value="InterPro"/>
</dbReference>
<dbReference type="InterPro" id="IPR005828">
    <property type="entry name" value="MFS_sugar_transport-like"/>
</dbReference>
<dbReference type="InterPro" id="IPR005829">
    <property type="entry name" value="Sugar_transporter_CS"/>
</dbReference>
<evidence type="ECO:0000256" key="2">
    <source>
        <dbReference type="ARBA" id="ARBA00022692"/>
    </source>
</evidence>
<feature type="domain" description="Major facilitator superfamily (MFS) profile" evidence="7">
    <location>
        <begin position="120"/>
        <end position="548"/>
    </location>
</feature>
<feature type="transmembrane region" description="Helical" evidence="6">
    <location>
        <begin position="203"/>
        <end position="221"/>
    </location>
</feature>
<evidence type="ECO:0000256" key="6">
    <source>
        <dbReference type="SAM" id="Phobius"/>
    </source>
</evidence>
<keyword evidence="9" id="KW-1185">Reference proteome</keyword>
<organism evidence="8 9">
    <name type="scientific">Macrostomum lignano</name>
    <dbReference type="NCBI Taxonomy" id="282301"/>
    <lineage>
        <taxon>Eukaryota</taxon>
        <taxon>Metazoa</taxon>
        <taxon>Spiralia</taxon>
        <taxon>Lophotrochozoa</taxon>
        <taxon>Platyhelminthes</taxon>
        <taxon>Rhabditophora</taxon>
        <taxon>Macrostomorpha</taxon>
        <taxon>Macrostomida</taxon>
        <taxon>Macrostomidae</taxon>
        <taxon>Macrostomum</taxon>
    </lineage>
</organism>
<feature type="region of interest" description="Disordered" evidence="5">
    <location>
        <begin position="550"/>
        <end position="582"/>
    </location>
</feature>